<proteinExistence type="predicted"/>
<dbReference type="AlphaFoldDB" id="A0A1G2HKG6"/>
<comment type="caution">
    <text evidence="1">The sequence shown here is derived from an EMBL/GenBank/DDBJ whole genome shotgun (WGS) entry which is preliminary data.</text>
</comment>
<dbReference type="Proteomes" id="UP000178991">
    <property type="component" value="Unassembled WGS sequence"/>
</dbReference>
<protein>
    <submittedName>
        <fullName evidence="1">Uncharacterized protein</fullName>
    </submittedName>
</protein>
<evidence type="ECO:0000313" key="1">
    <source>
        <dbReference type="EMBL" id="OGZ62972.1"/>
    </source>
</evidence>
<reference evidence="1 2" key="1">
    <citation type="journal article" date="2016" name="Nat. Commun.">
        <title>Thousands of microbial genomes shed light on interconnected biogeochemical processes in an aquifer system.</title>
        <authorList>
            <person name="Anantharaman K."/>
            <person name="Brown C.T."/>
            <person name="Hug L.A."/>
            <person name="Sharon I."/>
            <person name="Castelle C.J."/>
            <person name="Probst A.J."/>
            <person name="Thomas B.C."/>
            <person name="Singh A."/>
            <person name="Wilkins M.J."/>
            <person name="Karaoz U."/>
            <person name="Brodie E.L."/>
            <person name="Williams K.H."/>
            <person name="Hubbard S.S."/>
            <person name="Banfield J.F."/>
        </authorList>
    </citation>
    <scope>NUCLEOTIDE SEQUENCE [LARGE SCALE GENOMIC DNA]</scope>
</reference>
<gene>
    <name evidence="1" type="ORF">A2639_01635</name>
</gene>
<evidence type="ECO:0000313" key="2">
    <source>
        <dbReference type="Proteomes" id="UP000178991"/>
    </source>
</evidence>
<sequence>MENQKMEEVLQLLVEQKFGINKKQKKFLDTIKGKRVIIHANKKGSESKEFQELTNLLFKMHENGFISKLEIIQE</sequence>
<name>A0A1G2HKG6_9BACT</name>
<accession>A0A1G2HKG6</accession>
<organism evidence="1 2">
    <name type="scientific">Candidatus Staskawiczbacteria bacterium RIFCSPHIGHO2_01_FULL_34_27</name>
    <dbReference type="NCBI Taxonomy" id="1802199"/>
    <lineage>
        <taxon>Bacteria</taxon>
        <taxon>Candidatus Staskawicziibacteriota</taxon>
    </lineage>
</organism>
<dbReference type="EMBL" id="MHOL01000010">
    <property type="protein sequence ID" value="OGZ62972.1"/>
    <property type="molecule type" value="Genomic_DNA"/>
</dbReference>